<proteinExistence type="predicted"/>
<feature type="region of interest" description="Disordered" evidence="2">
    <location>
        <begin position="437"/>
        <end position="456"/>
    </location>
</feature>
<protein>
    <submittedName>
        <fullName evidence="3">Uncharacterized protein</fullName>
    </submittedName>
</protein>
<dbReference type="EMBL" id="JAGSXJ010000008">
    <property type="protein sequence ID" value="KAH6688886.1"/>
    <property type="molecule type" value="Genomic_DNA"/>
</dbReference>
<gene>
    <name evidence="3" type="ORF">F5X68DRAFT_274942</name>
</gene>
<keyword evidence="1" id="KW-0175">Coiled coil</keyword>
<evidence type="ECO:0000313" key="3">
    <source>
        <dbReference type="EMBL" id="KAH6688886.1"/>
    </source>
</evidence>
<reference evidence="3" key="1">
    <citation type="journal article" date="2021" name="Nat. Commun.">
        <title>Genetic determinants of endophytism in the Arabidopsis root mycobiome.</title>
        <authorList>
            <person name="Mesny F."/>
            <person name="Miyauchi S."/>
            <person name="Thiergart T."/>
            <person name="Pickel B."/>
            <person name="Atanasova L."/>
            <person name="Karlsson M."/>
            <person name="Huettel B."/>
            <person name="Barry K.W."/>
            <person name="Haridas S."/>
            <person name="Chen C."/>
            <person name="Bauer D."/>
            <person name="Andreopoulos W."/>
            <person name="Pangilinan J."/>
            <person name="LaButti K."/>
            <person name="Riley R."/>
            <person name="Lipzen A."/>
            <person name="Clum A."/>
            <person name="Drula E."/>
            <person name="Henrissat B."/>
            <person name="Kohler A."/>
            <person name="Grigoriev I.V."/>
            <person name="Martin F.M."/>
            <person name="Hacquard S."/>
        </authorList>
    </citation>
    <scope>NUCLEOTIDE SEQUENCE</scope>
    <source>
        <strain evidence="3">MPI-SDFR-AT-0117</strain>
    </source>
</reference>
<feature type="coiled-coil region" evidence="1">
    <location>
        <begin position="364"/>
        <end position="398"/>
    </location>
</feature>
<dbReference type="OrthoDB" id="5327951at2759"/>
<evidence type="ECO:0000313" key="4">
    <source>
        <dbReference type="Proteomes" id="UP000770015"/>
    </source>
</evidence>
<name>A0A9P8VEN4_9PEZI</name>
<dbReference type="AlphaFoldDB" id="A0A9P8VEN4"/>
<keyword evidence="4" id="KW-1185">Reference proteome</keyword>
<feature type="compositionally biased region" description="Acidic residues" evidence="2">
    <location>
        <begin position="178"/>
        <end position="210"/>
    </location>
</feature>
<evidence type="ECO:0000256" key="2">
    <source>
        <dbReference type="SAM" id="MobiDB-lite"/>
    </source>
</evidence>
<feature type="region of interest" description="Disordered" evidence="2">
    <location>
        <begin position="175"/>
        <end position="212"/>
    </location>
</feature>
<comment type="caution">
    <text evidence="3">The sequence shown here is derived from an EMBL/GenBank/DDBJ whole genome shotgun (WGS) entry which is preliminary data.</text>
</comment>
<evidence type="ECO:0000256" key="1">
    <source>
        <dbReference type="SAM" id="Coils"/>
    </source>
</evidence>
<sequence length="521" mass="59627">MDQLAASLKRSQKAKLHEVADGLLEVYRTLVRMRYLDASWIYEGPHDLTELLPVCEELALDPSIIYLYSILPYVDASGTCELDFFQGGSFIDYRSAGGIYDARDPFFRGDDRPEGLMRPWMTPLSCLGNHQTVIIYDARKHEIGMVDQESMGTTDHNIYDGFRPVTGQQRELIIDNGGGEDEQMTDEEEDEDEEDDDDEEEDEDEEENIWDEMTSRHARDVLCDMVSWYNTLTETPGGPHSGIKWEPRLTTSLYTKHGWPDVDFDGDAFLVSQARAAAVDRVKYETEKPLRDVEQAKSVVQYGNTDTPILREAVAKAENIDDEWLARWNVWRSDYIRQIAVQDLEEAETRAQRLCPDGRCFKANELTTGELERLRSELADEQDKMMRLREEVEKASGRSSAPAPLLVRLSWAEKRTAVYQQACDACEAEVATLPPQVRDKSQGRRPGNNGGSLAEWHTDRLRKAERDLEAVQEWLLMVPENALKARDEARNWIERNEEVVKDAREKIRLCAEHQDVSTLVA</sequence>
<dbReference type="Proteomes" id="UP000770015">
    <property type="component" value="Unassembled WGS sequence"/>
</dbReference>
<organism evidence="3 4">
    <name type="scientific">Plectosphaerella plurivora</name>
    <dbReference type="NCBI Taxonomy" id="936078"/>
    <lineage>
        <taxon>Eukaryota</taxon>
        <taxon>Fungi</taxon>
        <taxon>Dikarya</taxon>
        <taxon>Ascomycota</taxon>
        <taxon>Pezizomycotina</taxon>
        <taxon>Sordariomycetes</taxon>
        <taxon>Hypocreomycetidae</taxon>
        <taxon>Glomerellales</taxon>
        <taxon>Plectosphaerellaceae</taxon>
        <taxon>Plectosphaerella</taxon>
    </lineage>
</organism>
<accession>A0A9P8VEN4</accession>